<dbReference type="PANTHER" id="PTHR43625:SF88">
    <property type="entry name" value="OS07G0143000 PROTEIN"/>
    <property type="match status" value="1"/>
</dbReference>
<dbReference type="InterPro" id="IPR023210">
    <property type="entry name" value="NADP_OxRdtase_dom"/>
</dbReference>
<dbReference type="SUPFAM" id="SSF51430">
    <property type="entry name" value="NAD(P)-linked oxidoreductase"/>
    <property type="match status" value="1"/>
</dbReference>
<reference evidence="4 5" key="1">
    <citation type="journal article" date="2015" name="Genome Biol. Evol.">
        <title>Comparative Genomics of a Bacterivorous Green Alga Reveals Evolutionary Causalities and Consequences of Phago-Mixotrophic Mode of Nutrition.</title>
        <authorList>
            <person name="Burns J.A."/>
            <person name="Paasch A."/>
            <person name="Narechania A."/>
            <person name="Kim E."/>
        </authorList>
    </citation>
    <scope>NUCLEOTIDE SEQUENCE [LARGE SCALE GENOMIC DNA]</scope>
    <source>
        <strain evidence="4 5">PLY_AMNH</strain>
    </source>
</reference>
<dbReference type="Gene3D" id="3.20.20.100">
    <property type="entry name" value="NADP-dependent oxidoreductase domain"/>
    <property type="match status" value="1"/>
</dbReference>
<keyword evidence="1" id="KW-0560">Oxidoreductase</keyword>
<dbReference type="PANTHER" id="PTHR43625">
    <property type="entry name" value="AFLATOXIN B1 ALDEHYDE REDUCTASE"/>
    <property type="match status" value="1"/>
</dbReference>
<gene>
    <name evidence="4" type="ORF">CYMTET_17580</name>
</gene>
<comment type="caution">
    <text evidence="4">The sequence shown here is derived from an EMBL/GenBank/DDBJ whole genome shotgun (WGS) entry which is preliminary data.</text>
</comment>
<protein>
    <recommendedName>
        <fullName evidence="3">NADP-dependent oxidoreductase domain-containing protein</fullName>
    </recommendedName>
</protein>
<evidence type="ECO:0000313" key="5">
    <source>
        <dbReference type="Proteomes" id="UP001190700"/>
    </source>
</evidence>
<proteinExistence type="predicted"/>
<accession>A0AAE0GA43</accession>
<sequence>MPVMWIPIPSLLTAATASTSLSARSSTRASPLTYRRTCPRVRRSIVAAKADSDPELPEYDLVDIGPQGLRVSSLGLSCTNWEGSPQDVAAFIAAVDGGVTLFDTASDNGALLGTYVNGWCQSEAALLPGAEVPRPATCCEVLNVGVRDGGGLTLERAAVVDALTAHNLNTGGVGGSDVGICHLAIPMVGGSEDAVRCQVAIAEGLKEAQEKGLCSANIGVVGYKAPELEALAAALGDASSGGPRLVSNRVKYSLLDRQVEVDGTLEACRGLGVGVLAGSVLAGGKLKAAAETEQGEGEGSNLNGLLKLLDLVGSFEGGRTPVQVAINWLIAQGVVPLVSTRNELHAWECKGAMGWRLDAVQVEALSERAVAVSQDDSERPNGIELLDGLF</sequence>
<dbReference type="EMBL" id="LGRX02007843">
    <property type="protein sequence ID" value="KAK3274227.1"/>
    <property type="molecule type" value="Genomic_DNA"/>
</dbReference>
<organism evidence="4 5">
    <name type="scientific">Cymbomonas tetramitiformis</name>
    <dbReference type="NCBI Taxonomy" id="36881"/>
    <lineage>
        <taxon>Eukaryota</taxon>
        <taxon>Viridiplantae</taxon>
        <taxon>Chlorophyta</taxon>
        <taxon>Pyramimonadophyceae</taxon>
        <taxon>Pyramimonadales</taxon>
        <taxon>Pyramimonadaceae</taxon>
        <taxon>Cymbomonas</taxon>
    </lineage>
</organism>
<evidence type="ECO:0000259" key="3">
    <source>
        <dbReference type="Pfam" id="PF00248"/>
    </source>
</evidence>
<evidence type="ECO:0000313" key="4">
    <source>
        <dbReference type="EMBL" id="KAK3274227.1"/>
    </source>
</evidence>
<feature type="domain" description="NADP-dependent oxidoreductase" evidence="3">
    <location>
        <begin position="200"/>
        <end position="366"/>
    </location>
</feature>
<keyword evidence="5" id="KW-1185">Reference proteome</keyword>
<dbReference type="AlphaFoldDB" id="A0AAE0GA43"/>
<evidence type="ECO:0000256" key="2">
    <source>
        <dbReference type="SAM" id="SignalP"/>
    </source>
</evidence>
<dbReference type="GO" id="GO:0016491">
    <property type="term" value="F:oxidoreductase activity"/>
    <property type="evidence" value="ECO:0007669"/>
    <property type="project" value="UniProtKB-KW"/>
</dbReference>
<feature type="chain" id="PRO_5042071629" description="NADP-dependent oxidoreductase domain-containing protein" evidence="2">
    <location>
        <begin position="18"/>
        <end position="390"/>
    </location>
</feature>
<dbReference type="GO" id="GO:0005737">
    <property type="term" value="C:cytoplasm"/>
    <property type="evidence" value="ECO:0007669"/>
    <property type="project" value="TreeGrafter"/>
</dbReference>
<name>A0AAE0GA43_9CHLO</name>
<feature type="signal peptide" evidence="2">
    <location>
        <begin position="1"/>
        <end position="17"/>
    </location>
</feature>
<evidence type="ECO:0000256" key="1">
    <source>
        <dbReference type="ARBA" id="ARBA00023002"/>
    </source>
</evidence>
<dbReference type="Proteomes" id="UP001190700">
    <property type="component" value="Unassembled WGS sequence"/>
</dbReference>
<dbReference type="Pfam" id="PF00248">
    <property type="entry name" value="Aldo_ket_red"/>
    <property type="match status" value="1"/>
</dbReference>
<dbReference type="InterPro" id="IPR050791">
    <property type="entry name" value="Aldo-Keto_reductase"/>
</dbReference>
<keyword evidence="2" id="KW-0732">Signal</keyword>
<dbReference type="InterPro" id="IPR036812">
    <property type="entry name" value="NAD(P)_OxRdtase_dom_sf"/>
</dbReference>